<accession>A0ACB9Y6Y3</accession>
<protein>
    <submittedName>
        <fullName evidence="1">Uncharacterized protein</fullName>
    </submittedName>
</protein>
<organism evidence="1 2">
    <name type="scientific">Plasmodium brasilianum</name>
    <dbReference type="NCBI Taxonomy" id="5824"/>
    <lineage>
        <taxon>Eukaryota</taxon>
        <taxon>Sar</taxon>
        <taxon>Alveolata</taxon>
        <taxon>Apicomplexa</taxon>
        <taxon>Aconoidasida</taxon>
        <taxon>Haemosporida</taxon>
        <taxon>Plasmodiidae</taxon>
        <taxon>Plasmodium</taxon>
        <taxon>Plasmodium (Plasmodium)</taxon>
    </lineage>
</organism>
<gene>
    <name evidence="1" type="ORF">MKS88_004591</name>
</gene>
<evidence type="ECO:0000313" key="1">
    <source>
        <dbReference type="EMBL" id="KAI4836787.1"/>
    </source>
</evidence>
<name>A0ACB9Y6Y3_PLABR</name>
<proteinExistence type="predicted"/>
<reference evidence="1" key="1">
    <citation type="submission" date="2022-06" db="EMBL/GenBank/DDBJ databases">
        <title>The First Complete Genome of the Simian Malaria Parasite Plasmodium brasilianum.</title>
        <authorList>
            <person name="Bajic M."/>
            <person name="Ravishankar S."/>
        </authorList>
    </citation>
    <scope>NUCLEOTIDE SEQUENCE</scope>
    <source>
        <strain evidence="1">Bolivian I</strain>
    </source>
</reference>
<dbReference type="EMBL" id="CM043780">
    <property type="protein sequence ID" value="KAI4836787.1"/>
    <property type="molecule type" value="Genomic_DNA"/>
</dbReference>
<sequence>MNALKLAIINLNLSKMVAKKKDVKGILKKKVVKNAGKLAKVKTVKIKGAVSNKQKIKSKKLISKKEKGAKTKKEAPTKKKVMKKANVKKAIKKKKLEFNHDLMNQVVCKNCLSSDIETNEGQGEVICLRCGAVLEENKIVESLEFVENNNGAISMVGQFIPSSGNKSFILSWGIRESREISLQKGYVNIQKIADNLHLSSQHIEAAQRIYLMALQRNFTMGRNNSYVAASCLYTICRREKSPIMLIDFSDILQTPVKPLGKTFLKLLRLLHINVPNIDPSLFLERFAHKLNLKNDIYKVTYTGIKLIQAMTRDWISTGRRPTGLCGAALLISTRMHGIPINSNTIANIVRISNPTIIKRLSEFKNTNTAKIKASEFDSISINDIPSSTIPPCVISYNKRKLKYEIIEKNKTLSLLHSEEQFTASTKSLYDSENLTEEVYTPKILDDSSSLRNSVINTIYDDVYNDADTCNNFSFVDNHSSCNELEYCTTVSCAVSEGRDIERDKQGEEQREREMQKGAEEGRERERTDLVNNIAQKKNQESGILSNSGINLEEICNDNPEGNDIDNLALKIMNTISIEGSCDKLKINNNFAKSKAGKACSNGVTTSSTGSIGSISTTGSINEKEHDNVEREYMKQKGEEKDVDALSMKSVFSIPNTNKMSDLEYSITTSPILDKDNELNKSNITCAYSCKNFANADEIREPQNISKLHNAMNSNSCSDFTGFDGCSTTYQLDNLSRSSKTNLFEEECSNKGSELTDNNFYCSTLKETVNSELSSVLNDVDEFNYLECNNIQGKNINNTEIGCSDNIFNGLKSANNVSSALTDLSYFFENNSNCTNDQSVNFNSNSDTSIEPDDETLSDIYDSEMENIMLSEKEKEIKMLIWDDMMKNYLPHLSKQLRKKKKRNNTDNTTNGKNKMRNKQKKKVDDLQDTQSTGDSVLRALEKSDRNLSGKINYQVLKSLFSS</sequence>
<dbReference type="Proteomes" id="UP001056978">
    <property type="component" value="Chromosome 12"/>
</dbReference>
<keyword evidence="2" id="KW-1185">Reference proteome</keyword>
<comment type="caution">
    <text evidence="1">The sequence shown here is derived from an EMBL/GenBank/DDBJ whole genome shotgun (WGS) entry which is preliminary data.</text>
</comment>
<evidence type="ECO:0000313" key="2">
    <source>
        <dbReference type="Proteomes" id="UP001056978"/>
    </source>
</evidence>